<reference evidence="2 3" key="1">
    <citation type="submission" date="2016-08" db="EMBL/GenBank/DDBJ databases">
        <title>Whole genome shotgun sequence of Pichia membranifaciens KS47-1.</title>
        <authorList>
            <person name="Konishi M."/>
            <person name="Ishida M."/>
            <person name="Arakawa T."/>
            <person name="Kato Y."/>
            <person name="Horiuchi J."/>
        </authorList>
    </citation>
    <scope>NUCLEOTIDE SEQUENCE [LARGE SCALE GENOMIC DNA]</scope>
    <source>
        <strain evidence="2 3">KS47-1</strain>
    </source>
</reference>
<keyword evidence="3" id="KW-1185">Reference proteome</keyword>
<evidence type="ECO:0000256" key="1">
    <source>
        <dbReference type="SAM" id="MobiDB-lite"/>
    </source>
</evidence>
<feature type="region of interest" description="Disordered" evidence="1">
    <location>
        <begin position="167"/>
        <end position="209"/>
    </location>
</feature>
<dbReference type="EMBL" id="BDGI01000183">
    <property type="protein sequence ID" value="GAV30512.1"/>
    <property type="molecule type" value="Genomic_DNA"/>
</dbReference>
<organism evidence="2 3">
    <name type="scientific">Pichia membranifaciens</name>
    <dbReference type="NCBI Taxonomy" id="4926"/>
    <lineage>
        <taxon>Eukaryota</taxon>
        <taxon>Fungi</taxon>
        <taxon>Dikarya</taxon>
        <taxon>Ascomycota</taxon>
        <taxon>Saccharomycotina</taxon>
        <taxon>Pichiomycetes</taxon>
        <taxon>Pichiales</taxon>
        <taxon>Pichiaceae</taxon>
        <taxon>Pichia</taxon>
    </lineage>
</organism>
<dbReference type="Proteomes" id="UP000186136">
    <property type="component" value="Unassembled WGS sequence"/>
</dbReference>
<comment type="caution">
    <text evidence="2">The sequence shown here is derived from an EMBL/GenBank/DDBJ whole genome shotgun (WGS) entry which is preliminary data.</text>
</comment>
<name>A0A1Q2YLT6_9ASCO</name>
<proteinExistence type="predicted"/>
<dbReference type="OrthoDB" id="3995400at2759"/>
<protein>
    <submittedName>
        <fullName evidence="2">Uncharacterized protein</fullName>
    </submittedName>
</protein>
<accession>A0A1Q2YLT6</accession>
<evidence type="ECO:0000313" key="3">
    <source>
        <dbReference type="Proteomes" id="UP000186136"/>
    </source>
</evidence>
<feature type="compositionally biased region" description="Basic and acidic residues" evidence="1">
    <location>
        <begin position="175"/>
        <end position="196"/>
    </location>
</feature>
<dbReference type="AlphaFoldDB" id="A0A1Q2YLT6"/>
<sequence length="476" mass="54597">MSVTVEPLPNKHTEEKQDHAFSDLKSLLSELNMDHKKQSQLKSGTLDSFHSQLIDDMLFERSSDRLKETPDANEKNTTIFGYFTNITKAKLPQKCLKYFSDEAKAEIDNISLYEDEKSQTKTIYRSNSFDDLEDELVVDGKDKDKAHLDSDSIHGFHLEDFSDTFNLENDSDDGDLQKQEELSPSPQKKEKQKSSLEPKAPSECGKVAKTSSTEIADNFPSIGSNGSFQFDDILIGDILGDLDTVENPDSRSGHISSSSSLDLEQARIVNVIIAKLKEQLEPTLERLSQESEKYELIKTVYKLPSVSNLNDEVKIKYNGKGKKFNLDFDKDMIEEMVDKELTKAERRKKQFSQVSMISAQDQIRLNFNKFRQLGTIMEEQDLEKSVEKEEESPAKSLICMTNTYLKSKDTRRVQQLETEELVHLLQKIKEGKLKEMSKVEHLVTMFEEEQQDVVNKLDNQKLKNIILMELNKRKVI</sequence>
<gene>
    <name evidence="2" type="ORF">PMKS-004026</name>
</gene>
<evidence type="ECO:0000313" key="2">
    <source>
        <dbReference type="EMBL" id="GAV30512.1"/>
    </source>
</evidence>